<protein>
    <submittedName>
        <fullName evidence="1">Uncharacterized protein</fullName>
    </submittedName>
</protein>
<gene>
    <name evidence="1" type="ORF">NAPIS_ORF02085</name>
</gene>
<dbReference type="AlphaFoldDB" id="T0MAC8"/>
<dbReference type="EMBL" id="KE647302">
    <property type="protein sequence ID" value="EQB60351.1"/>
    <property type="molecule type" value="Genomic_DNA"/>
</dbReference>
<sequence length="126" mass="15296">MFNIFIYFIYSVKVLNNNRLRNQNKSNIIVNCKQEKNSNLLCKHNSCDSIIPRNNFKIKKRSSWKNYLFEDGYSFQDNVIEMYNKYKCNIFYKIAKNFENIDDLCANEKLKSHLYIYDINNLFKME</sequence>
<name>T0MAC8_9MICR</name>
<proteinExistence type="predicted"/>
<accession>T0MAC8</accession>
<reference evidence="1 2" key="1">
    <citation type="journal article" date="2013" name="BMC Genomics">
        <title>Genome sequencing and comparative genomics of honey bee microsporidia, Nosema apis reveal novel insights into host-parasite interactions.</title>
        <authorList>
            <person name="Chen Yp."/>
            <person name="Pettis J.S."/>
            <person name="Zhao Y."/>
            <person name="Liu X."/>
            <person name="Tallon L.J."/>
            <person name="Sadzewicz L.D."/>
            <person name="Li R."/>
            <person name="Zheng H."/>
            <person name="Huang S."/>
            <person name="Zhang X."/>
            <person name="Hamilton M.C."/>
            <person name="Pernal S.F."/>
            <person name="Melathopoulos A.P."/>
            <person name="Yan X."/>
            <person name="Evans J.D."/>
        </authorList>
    </citation>
    <scope>NUCLEOTIDE SEQUENCE [LARGE SCALE GENOMIC DNA]</scope>
    <source>
        <strain evidence="1 2">BRL 01</strain>
    </source>
</reference>
<dbReference type="HOGENOM" id="CLU_1982196_0_0_1"/>
<organism evidence="1 2">
    <name type="scientific">Vairimorpha apis BRL 01</name>
    <dbReference type="NCBI Taxonomy" id="1037528"/>
    <lineage>
        <taxon>Eukaryota</taxon>
        <taxon>Fungi</taxon>
        <taxon>Fungi incertae sedis</taxon>
        <taxon>Microsporidia</taxon>
        <taxon>Nosematidae</taxon>
        <taxon>Vairimorpha</taxon>
    </lineage>
</organism>
<dbReference type="Proteomes" id="UP000053780">
    <property type="component" value="Unassembled WGS sequence"/>
</dbReference>
<evidence type="ECO:0000313" key="2">
    <source>
        <dbReference type="Proteomes" id="UP000053780"/>
    </source>
</evidence>
<dbReference type="VEuPathDB" id="MicrosporidiaDB:NAPIS_ORF02085"/>
<evidence type="ECO:0000313" key="1">
    <source>
        <dbReference type="EMBL" id="EQB60351.1"/>
    </source>
</evidence>
<keyword evidence="2" id="KW-1185">Reference proteome</keyword>